<organism evidence="2 3">
    <name type="scientific">Rhodonellum ikkaensis</name>
    <dbReference type="NCBI Taxonomy" id="336829"/>
    <lineage>
        <taxon>Bacteria</taxon>
        <taxon>Pseudomonadati</taxon>
        <taxon>Bacteroidota</taxon>
        <taxon>Cytophagia</taxon>
        <taxon>Cytophagales</taxon>
        <taxon>Cytophagaceae</taxon>
        <taxon>Rhodonellum</taxon>
    </lineage>
</organism>
<keyword evidence="3" id="KW-1185">Reference proteome</keyword>
<keyword evidence="1" id="KW-1133">Transmembrane helix</keyword>
<evidence type="ECO:0000256" key="1">
    <source>
        <dbReference type="SAM" id="Phobius"/>
    </source>
</evidence>
<feature type="transmembrane region" description="Helical" evidence="1">
    <location>
        <begin position="90"/>
        <end position="106"/>
    </location>
</feature>
<protein>
    <submittedName>
        <fullName evidence="2">Uncharacterized protein</fullName>
    </submittedName>
</protein>
<evidence type="ECO:0000313" key="2">
    <source>
        <dbReference type="EMBL" id="SDY44947.1"/>
    </source>
</evidence>
<feature type="transmembrane region" description="Helical" evidence="1">
    <location>
        <begin position="32"/>
        <end position="50"/>
    </location>
</feature>
<accession>A0A1H3JYC0</accession>
<dbReference type="EMBL" id="FNQC01000001">
    <property type="protein sequence ID" value="SDY44947.1"/>
    <property type="molecule type" value="Genomic_DNA"/>
</dbReference>
<gene>
    <name evidence="2" type="ORF">SAMN05444412_101186</name>
</gene>
<evidence type="ECO:0000313" key="3">
    <source>
        <dbReference type="Proteomes" id="UP000199663"/>
    </source>
</evidence>
<comment type="caution">
    <text evidence="2">The sequence shown here is derived from an EMBL/GenBank/DDBJ whole genome shotgun (WGS) entry which is preliminary data.</text>
</comment>
<keyword evidence="1" id="KW-0812">Transmembrane</keyword>
<keyword evidence="1" id="KW-0472">Membrane</keyword>
<dbReference type="RefSeq" id="WP_019595982.1">
    <property type="nucleotide sequence ID" value="NZ_FNQC01000001.1"/>
</dbReference>
<proteinExistence type="predicted"/>
<sequence>MDMMDDMKRKAEELEQTLEMQLNLVKSESGDWFKVGGAVLIGGLVSYALVRMVQKKKTRKTVKVLRALEKEGLLDDDIKNKLTHNSRSGFLSRFGPLLLPIILAYGKDMLMNSLEKSKLEEIDEATQN</sequence>
<name>A0A1H3JYC0_9BACT</name>
<reference evidence="2 3" key="1">
    <citation type="submission" date="2016-10" db="EMBL/GenBank/DDBJ databases">
        <authorList>
            <person name="Varghese N."/>
            <person name="Submissions S."/>
        </authorList>
    </citation>
    <scope>NUCLEOTIDE SEQUENCE [LARGE SCALE GENOMIC DNA]</scope>
    <source>
        <strain evidence="2 3">DSM 17997</strain>
    </source>
</reference>
<dbReference type="Proteomes" id="UP000199663">
    <property type="component" value="Unassembled WGS sequence"/>
</dbReference>